<sequence>MSAAGGTQADATAMVANDRLKAKLRERGLSPSQFARRIGVELKTVRRWLANANARVREDNAREAAEKLSCTPHDLWPAQFAPEPAIVHPDTPVPFSPAVYASRTLVPVTTWQDHFAGAQHAIDILVFAATFLFDTLDGFTTTLTEAARRGVQVRFLVGDPHGDNMSLRGEEEGIGESVKARSHNSVELLRPYATTPGFDVRTHQTTLYTSIFRVDDDVIVNFHIYGSPGRDNPVMIFSRSQEPRFWATLERAFTRVWDNAQSLANPANPAP</sequence>
<organism evidence="2 3">
    <name type="scientific">Mycobacteroides abscessus subsp. massiliense</name>
    <dbReference type="NCBI Taxonomy" id="1962118"/>
    <lineage>
        <taxon>Bacteria</taxon>
        <taxon>Bacillati</taxon>
        <taxon>Actinomycetota</taxon>
        <taxon>Actinomycetes</taxon>
        <taxon>Mycobacteriales</taxon>
        <taxon>Mycobacteriaceae</taxon>
        <taxon>Mycobacteroides</taxon>
        <taxon>Mycobacteroides abscessus</taxon>
    </lineage>
</organism>
<name>A0A1T8U9U8_9MYCO</name>
<dbReference type="SUPFAM" id="SSF56024">
    <property type="entry name" value="Phospholipase D/nuclease"/>
    <property type="match status" value="1"/>
</dbReference>
<dbReference type="Gene3D" id="3.30.870.10">
    <property type="entry name" value="Endonuclease Chain A"/>
    <property type="match status" value="1"/>
</dbReference>
<dbReference type="RefSeq" id="WP_005103261.1">
    <property type="nucleotide sequence ID" value="NZ_FVGW01000018.1"/>
</dbReference>
<dbReference type="Gene3D" id="1.10.260.40">
    <property type="entry name" value="lambda repressor-like DNA-binding domains"/>
    <property type="match status" value="1"/>
</dbReference>
<gene>
    <name evidence="2" type="ORF">SAMEA2259716_05412</name>
</gene>
<dbReference type="GO" id="GO:0003677">
    <property type="term" value="F:DNA binding"/>
    <property type="evidence" value="ECO:0007669"/>
    <property type="project" value="InterPro"/>
</dbReference>
<feature type="domain" description="HTH cro/C1-type" evidence="1">
    <location>
        <begin position="20"/>
        <end position="75"/>
    </location>
</feature>
<evidence type="ECO:0000259" key="1">
    <source>
        <dbReference type="PROSITE" id="PS50943"/>
    </source>
</evidence>
<proteinExistence type="predicted"/>
<dbReference type="Proteomes" id="UP000190074">
    <property type="component" value="Unassembled WGS sequence"/>
</dbReference>
<dbReference type="InterPro" id="IPR001387">
    <property type="entry name" value="Cro/C1-type_HTH"/>
</dbReference>
<dbReference type="SMART" id="SM00530">
    <property type="entry name" value="HTH_XRE"/>
    <property type="match status" value="1"/>
</dbReference>
<dbReference type="AlphaFoldDB" id="A0A1T8U9U8"/>
<dbReference type="SUPFAM" id="SSF47413">
    <property type="entry name" value="lambda repressor-like DNA-binding domains"/>
    <property type="match status" value="1"/>
</dbReference>
<accession>A0A1T8U9U8</accession>
<evidence type="ECO:0000313" key="2">
    <source>
        <dbReference type="EMBL" id="SKM89512.1"/>
    </source>
</evidence>
<reference evidence="2 3" key="1">
    <citation type="submission" date="2016-11" db="EMBL/GenBank/DDBJ databases">
        <authorList>
            <consortium name="Pathogen Informatics"/>
        </authorList>
    </citation>
    <scope>NUCLEOTIDE SEQUENCE [LARGE SCALE GENOMIC DNA]</scope>
    <source>
        <strain evidence="2 3">911</strain>
    </source>
</reference>
<dbReference type="CDD" id="cd00093">
    <property type="entry name" value="HTH_XRE"/>
    <property type="match status" value="1"/>
</dbReference>
<dbReference type="InterPro" id="IPR010982">
    <property type="entry name" value="Lambda_DNA-bd_dom_sf"/>
</dbReference>
<dbReference type="PROSITE" id="PS50943">
    <property type="entry name" value="HTH_CROC1"/>
    <property type="match status" value="1"/>
</dbReference>
<protein>
    <submittedName>
        <fullName evidence="2">Helix-turn-helix domain-containing protein</fullName>
    </submittedName>
</protein>
<dbReference type="EMBL" id="FVGW01000018">
    <property type="protein sequence ID" value="SKM89512.1"/>
    <property type="molecule type" value="Genomic_DNA"/>
</dbReference>
<dbReference type="CDD" id="cd00138">
    <property type="entry name" value="PLDc_SF"/>
    <property type="match status" value="1"/>
</dbReference>
<dbReference type="Pfam" id="PF13443">
    <property type="entry name" value="HTH_26"/>
    <property type="match status" value="1"/>
</dbReference>
<evidence type="ECO:0000313" key="3">
    <source>
        <dbReference type="Proteomes" id="UP000190074"/>
    </source>
</evidence>